<dbReference type="Pfam" id="PF04453">
    <property type="entry name" value="LptD"/>
    <property type="match status" value="1"/>
</dbReference>
<comment type="caution">
    <text evidence="2">Lacks conserved residue(s) required for the propagation of feature annotation.</text>
</comment>
<protein>
    <recommendedName>
        <fullName evidence="2">LPS-assembly protein LptD</fullName>
    </recommendedName>
</protein>
<feature type="domain" description="LptD C-terminal" evidence="3">
    <location>
        <begin position="384"/>
        <end position="758"/>
    </location>
</feature>
<dbReference type="InterPro" id="IPR020889">
    <property type="entry name" value="LipoPS_assembly_LptD"/>
</dbReference>
<keyword evidence="5" id="KW-1185">Reference proteome</keyword>
<gene>
    <name evidence="2" type="primary">lptD</name>
    <name evidence="4" type="ORF">EYC98_21060</name>
</gene>
<evidence type="ECO:0000313" key="5">
    <source>
        <dbReference type="Proteomes" id="UP001143362"/>
    </source>
</evidence>
<comment type="subunit">
    <text evidence="2">Component of the lipopolysaccharide transport and assembly complex. Interacts with LptE and LptA.</text>
</comment>
<keyword evidence="2" id="KW-0472">Membrane</keyword>
<sequence>MNSPPSLFAGKPARNALSSANYPLTAAQIHYLFMNPGALFTIAYRRHCMTRGILLALTLWAPALAAQTMPVDCEPNTASCGAAAPTSSAQMQPDTLDWVAYQLLPENQKQARAMHCGGAYVDPLAAVDTSIDPSTQEILGSADSSELQGNLVRLEGDVSLNQGYRQLRSDRAEYDRSNGTGTMNGNVEFREPGALLRGESAWVDTNTGEARLDNGHFLMHEQHGRGSAEQIYRRADEIIELESAAYSYCPPSAEFWSLISKELELDTEAGTGTARSARLELKGTPVFYFPYLQFPIDDRRKSGFLWPEFGRDSSGGVDFAVPYYLNLAPNYDLLLTPRLIADRGAQAEVQARYLGTWLGLWDFGVSYIDGDKRYKDENPGTSGDRWLGSIDQRGLVNDRWRSEIDYTEISDIDYLADIGTSSLDVRQNTHLDQLARMNYLGDNWEAEIRFQQFQTIDKDIVNKPYKKLPEIALDHVRRQKDFSPNVLFKSRLTAFDHQTLQTGERLFNEAGVNYPMSWIWGNLTPTIKYRHINYNLDKQFLNDGEDNNPSVGAPLASIDGSLFFERDMDWGGKRFLHTLEPQVFYLWADYEEQDDLPNFDTRELTFSYGQLFRDTRFAGYDRIDDANQVSVGITTRLIDQETGNQTLRASIGQIHYFDDRLVNDGTPEIDNMEGSSSIAAQFGMEPTNALSFDSSWLFNTNTNELDQTNARVSYMAPKGRIFNLGYSFRRANDTGVVNANQDISQVDFSTYLPIADNWGVFFQALYDLDEKDSINDIFGIEYNDCCWRLRLVHQRSLNQVSGSTVVGSDVETKQATYVEFQLKGLGGVGTRVTKVLEEFIRGYESEDD</sequence>
<evidence type="ECO:0000259" key="3">
    <source>
        <dbReference type="Pfam" id="PF04453"/>
    </source>
</evidence>
<dbReference type="PANTHER" id="PTHR30189">
    <property type="entry name" value="LPS-ASSEMBLY PROTEIN"/>
    <property type="match status" value="1"/>
</dbReference>
<dbReference type="InterPro" id="IPR007543">
    <property type="entry name" value="LptD_C"/>
</dbReference>
<dbReference type="Gene3D" id="2.60.450.10">
    <property type="entry name" value="Lipopolysaccharide (LPS) transport protein A like domain"/>
    <property type="match status" value="1"/>
</dbReference>
<reference evidence="4" key="1">
    <citation type="submission" date="2019-02" db="EMBL/GenBank/DDBJ databases">
        <authorList>
            <person name="Li S.-H."/>
        </authorList>
    </citation>
    <scope>NUCLEOTIDE SEQUENCE</scope>
    <source>
        <strain evidence="4">IMCC14734</strain>
    </source>
</reference>
<dbReference type="PANTHER" id="PTHR30189:SF1">
    <property type="entry name" value="LPS-ASSEMBLY PROTEIN LPTD"/>
    <property type="match status" value="1"/>
</dbReference>
<proteinExistence type="inferred from homology"/>
<dbReference type="HAMAP" id="MF_01411">
    <property type="entry name" value="LPS_assembly_LptD"/>
    <property type="match status" value="1"/>
</dbReference>
<organism evidence="4 5">
    <name type="scientific">Candidatus Litorirhabdus singularis</name>
    <dbReference type="NCBI Taxonomy" id="2518993"/>
    <lineage>
        <taxon>Bacteria</taxon>
        <taxon>Pseudomonadati</taxon>
        <taxon>Pseudomonadota</taxon>
        <taxon>Gammaproteobacteria</taxon>
        <taxon>Cellvibrionales</taxon>
        <taxon>Halieaceae</taxon>
        <taxon>Candidatus Litorirhabdus</taxon>
    </lineage>
</organism>
<evidence type="ECO:0000256" key="2">
    <source>
        <dbReference type="HAMAP-Rule" id="MF_01411"/>
    </source>
</evidence>
<comment type="subcellular location">
    <subcellularLocation>
        <location evidence="2">Cell outer membrane</location>
    </subcellularLocation>
</comment>
<name>A0ABT3TM15_9GAMM</name>
<keyword evidence="2" id="KW-0732">Signal</keyword>
<evidence type="ECO:0000256" key="1">
    <source>
        <dbReference type="ARBA" id="ARBA00023237"/>
    </source>
</evidence>
<accession>A0ABT3TM15</accession>
<comment type="caution">
    <text evidence="4">The sequence shown here is derived from an EMBL/GenBank/DDBJ whole genome shotgun (WGS) entry which is preliminary data.</text>
</comment>
<dbReference type="EMBL" id="SHNN01000007">
    <property type="protein sequence ID" value="MCX2983358.1"/>
    <property type="molecule type" value="Genomic_DNA"/>
</dbReference>
<dbReference type="Proteomes" id="UP001143362">
    <property type="component" value="Unassembled WGS sequence"/>
</dbReference>
<comment type="similarity">
    <text evidence="2">Belongs to the LptD family.</text>
</comment>
<dbReference type="InterPro" id="IPR050218">
    <property type="entry name" value="LptD"/>
</dbReference>
<comment type="function">
    <text evidence="2">Together with LptE, is involved in the assembly of lipopolysaccharide (LPS) at the surface of the outer membrane.</text>
</comment>
<keyword evidence="1 2" id="KW-0998">Cell outer membrane</keyword>
<evidence type="ECO:0000313" key="4">
    <source>
        <dbReference type="EMBL" id="MCX2983358.1"/>
    </source>
</evidence>